<evidence type="ECO:0000256" key="2">
    <source>
        <dbReference type="ARBA" id="ARBA00022759"/>
    </source>
</evidence>
<evidence type="ECO:0000313" key="6">
    <source>
        <dbReference type="EMBL" id="SHJ57988.1"/>
    </source>
</evidence>
<keyword evidence="4" id="KW-0690">Ribosome biogenesis</keyword>
<keyword evidence="3 4" id="KW-0378">Hydrolase</keyword>
<proteinExistence type="inferred from homology"/>
<keyword evidence="1 4" id="KW-0540">Nuclease</keyword>
<keyword evidence="4" id="KW-0698">rRNA processing</keyword>
<dbReference type="GO" id="GO:0019843">
    <property type="term" value="F:rRNA binding"/>
    <property type="evidence" value="ECO:0007669"/>
    <property type="project" value="UniProtKB-UniRule"/>
</dbReference>
<dbReference type="GO" id="GO:0004525">
    <property type="term" value="F:ribonuclease III activity"/>
    <property type="evidence" value="ECO:0007669"/>
    <property type="project" value="InterPro"/>
</dbReference>
<reference evidence="6 7" key="1">
    <citation type="submission" date="2016-11" db="EMBL/GenBank/DDBJ databases">
        <authorList>
            <person name="Jaros S."/>
            <person name="Januszkiewicz K."/>
            <person name="Wedrychowicz H."/>
        </authorList>
    </citation>
    <scope>NUCLEOTIDE SEQUENCE [LARGE SCALE GENOMIC DNA]</scope>
    <source>
        <strain evidence="6 7">DSM 17477</strain>
    </source>
</reference>
<feature type="domain" description="RNase III" evidence="5">
    <location>
        <begin position="1"/>
        <end position="132"/>
    </location>
</feature>
<feature type="active site" evidence="4">
    <location>
        <position position="23"/>
    </location>
</feature>
<dbReference type="SUPFAM" id="SSF69065">
    <property type="entry name" value="RNase III domain-like"/>
    <property type="match status" value="1"/>
</dbReference>
<dbReference type="OrthoDB" id="46571at2"/>
<dbReference type="InterPro" id="IPR000999">
    <property type="entry name" value="RNase_III_dom"/>
</dbReference>
<dbReference type="EC" id="3.1.26.-" evidence="4"/>
<dbReference type="HAMAP" id="MF_01468">
    <property type="entry name" value="RNase_Mini_III"/>
    <property type="match status" value="1"/>
</dbReference>
<keyword evidence="4" id="KW-0699">rRNA-binding</keyword>
<dbReference type="Proteomes" id="UP000184052">
    <property type="component" value="Unassembled WGS sequence"/>
</dbReference>
<gene>
    <name evidence="4" type="primary">mrnC</name>
    <name evidence="6" type="ORF">SAMN02745751_02882</name>
</gene>
<dbReference type="EMBL" id="FQZL01000026">
    <property type="protein sequence ID" value="SHJ57988.1"/>
    <property type="molecule type" value="Genomic_DNA"/>
</dbReference>
<keyword evidence="2 4" id="KW-0255">Endonuclease</keyword>
<name>A0A1M6KGA5_9FIRM</name>
<dbReference type="Gene3D" id="1.10.1520.10">
    <property type="entry name" value="Ribonuclease III domain"/>
    <property type="match status" value="1"/>
</dbReference>
<dbReference type="RefSeq" id="WP_073050269.1">
    <property type="nucleotide sequence ID" value="NZ_FQZL01000026.1"/>
</dbReference>
<evidence type="ECO:0000256" key="3">
    <source>
        <dbReference type="ARBA" id="ARBA00022801"/>
    </source>
</evidence>
<evidence type="ECO:0000256" key="4">
    <source>
        <dbReference type="HAMAP-Rule" id="MF_01468"/>
    </source>
</evidence>
<dbReference type="SMART" id="SM00535">
    <property type="entry name" value="RIBOc"/>
    <property type="match status" value="1"/>
</dbReference>
<dbReference type="GO" id="GO:0006364">
    <property type="term" value="P:rRNA processing"/>
    <property type="evidence" value="ECO:0007669"/>
    <property type="project" value="UniProtKB-UniRule"/>
</dbReference>
<dbReference type="GO" id="GO:0005737">
    <property type="term" value="C:cytoplasm"/>
    <property type="evidence" value="ECO:0007669"/>
    <property type="project" value="UniProtKB-SubCell"/>
</dbReference>
<dbReference type="AlphaFoldDB" id="A0A1M6KGA5"/>
<evidence type="ECO:0000256" key="1">
    <source>
        <dbReference type="ARBA" id="ARBA00022722"/>
    </source>
</evidence>
<comment type="similarity">
    <text evidence="4">Belongs to the MrnC RNase family.</text>
</comment>
<comment type="cofactor">
    <cofactor evidence="4">
        <name>Mg(2+)</name>
        <dbReference type="ChEBI" id="CHEBI:18420"/>
    </cofactor>
</comment>
<comment type="function">
    <text evidence="4">Involved in correct processing of both the 5' and 3' ends of 23S rRNA precursor. Processes 30S rRNA precursor transcript even in absence of ribonuclease 3 (Rnc); Rnc processes 30S rRNA into smaller rRNA precursors.</text>
</comment>
<protein>
    <recommendedName>
        <fullName evidence="4">Mini-ribonuclease 3</fullName>
        <shortName evidence="4">Mini-3</shortName>
        <shortName evidence="4">Mini-RNase 3</shortName>
        <ecNumber evidence="4">3.1.26.-</ecNumber>
    </recommendedName>
    <alternativeName>
        <fullName evidence="4">Mini-RNase III</fullName>
        <shortName evidence="4">Mini-III</shortName>
    </alternativeName>
</protein>
<dbReference type="InterPro" id="IPR036389">
    <property type="entry name" value="RNase_III_sf"/>
</dbReference>
<comment type="subunit">
    <text evidence="4">Homodimer.</text>
</comment>
<organism evidence="6 7">
    <name type="scientific">Dethiosulfatibacter aminovorans DSM 17477</name>
    <dbReference type="NCBI Taxonomy" id="1121476"/>
    <lineage>
        <taxon>Bacteria</taxon>
        <taxon>Bacillati</taxon>
        <taxon>Bacillota</taxon>
        <taxon>Tissierellia</taxon>
        <taxon>Dethiosulfatibacter</taxon>
    </lineage>
</organism>
<dbReference type="InterPro" id="IPR008226">
    <property type="entry name" value="Mini3_fam"/>
</dbReference>
<dbReference type="STRING" id="1121476.SAMN02745751_02882"/>
<dbReference type="Pfam" id="PF00636">
    <property type="entry name" value="Ribonuclease_3"/>
    <property type="match status" value="1"/>
</dbReference>
<sequence length="132" mass="15335">MEENIIKRDPKLMSPLQLAYIGDVVYELYVRSFLVETTDLNVNQLHKNAVKFVKAEAQAEVAKEIMDILSDEEVRIFKRGRNAKSGSIPKNAKLIDYKHATGFESLLGYLYILNRKERIDELFEIAKKFIKR</sequence>
<evidence type="ECO:0000259" key="5">
    <source>
        <dbReference type="SMART" id="SM00535"/>
    </source>
</evidence>
<keyword evidence="7" id="KW-1185">Reference proteome</keyword>
<keyword evidence="4" id="KW-0460">Magnesium</keyword>
<comment type="subcellular location">
    <subcellularLocation>
        <location evidence="4">Cytoplasm</location>
    </subcellularLocation>
</comment>
<keyword evidence="4" id="KW-0694">RNA-binding</keyword>
<keyword evidence="4" id="KW-0963">Cytoplasm</keyword>
<dbReference type="PIRSF" id="PIRSF005520">
    <property type="entry name" value="UCP005520"/>
    <property type="match status" value="1"/>
</dbReference>
<accession>A0A1M6KGA5</accession>
<dbReference type="PANTHER" id="PTHR34276:SF1">
    <property type="entry name" value="MINI-RIBONUCLEASE 3"/>
    <property type="match status" value="1"/>
</dbReference>
<dbReference type="PANTHER" id="PTHR34276">
    <property type="entry name" value="MINI-RIBONUCLEASE 3"/>
    <property type="match status" value="1"/>
</dbReference>
<evidence type="ECO:0000313" key="7">
    <source>
        <dbReference type="Proteomes" id="UP000184052"/>
    </source>
</evidence>